<dbReference type="AlphaFoldDB" id="A0AAD7D7R2"/>
<dbReference type="InterPro" id="IPR008253">
    <property type="entry name" value="Marvel"/>
</dbReference>
<evidence type="ECO:0000256" key="1">
    <source>
        <dbReference type="ARBA" id="ARBA00004141"/>
    </source>
</evidence>
<evidence type="ECO:0000256" key="3">
    <source>
        <dbReference type="ARBA" id="ARBA00022989"/>
    </source>
</evidence>
<comment type="subcellular location">
    <subcellularLocation>
        <location evidence="1">Membrane</location>
        <topology evidence="1">Multi-pass membrane protein</topology>
    </subcellularLocation>
</comment>
<protein>
    <recommendedName>
        <fullName evidence="6">MARVEL domain-containing protein</fullName>
    </recommendedName>
</protein>
<keyword evidence="3 5" id="KW-1133">Transmembrane helix</keyword>
<dbReference type="Proteomes" id="UP001221757">
    <property type="component" value="Unassembled WGS sequence"/>
</dbReference>
<feature type="transmembrane region" description="Helical" evidence="5">
    <location>
        <begin position="12"/>
        <end position="33"/>
    </location>
</feature>
<feature type="transmembrane region" description="Helical" evidence="5">
    <location>
        <begin position="133"/>
        <end position="153"/>
    </location>
</feature>
<evidence type="ECO:0000256" key="2">
    <source>
        <dbReference type="ARBA" id="ARBA00022692"/>
    </source>
</evidence>
<evidence type="ECO:0000313" key="7">
    <source>
        <dbReference type="EMBL" id="KAJ7683138.1"/>
    </source>
</evidence>
<evidence type="ECO:0000256" key="4">
    <source>
        <dbReference type="ARBA" id="ARBA00023136"/>
    </source>
</evidence>
<dbReference type="Pfam" id="PF01284">
    <property type="entry name" value="MARVEL"/>
    <property type="match status" value="1"/>
</dbReference>
<gene>
    <name evidence="7" type="ORF">B0H17DRAFT_1074662</name>
</gene>
<reference evidence="7" key="1">
    <citation type="submission" date="2023-03" db="EMBL/GenBank/DDBJ databases">
        <title>Massive genome expansion in bonnet fungi (Mycena s.s.) driven by repeated elements and novel gene families across ecological guilds.</title>
        <authorList>
            <consortium name="Lawrence Berkeley National Laboratory"/>
            <person name="Harder C.B."/>
            <person name="Miyauchi S."/>
            <person name="Viragh M."/>
            <person name="Kuo A."/>
            <person name="Thoen E."/>
            <person name="Andreopoulos B."/>
            <person name="Lu D."/>
            <person name="Skrede I."/>
            <person name="Drula E."/>
            <person name="Henrissat B."/>
            <person name="Morin E."/>
            <person name="Kohler A."/>
            <person name="Barry K."/>
            <person name="LaButti K."/>
            <person name="Morin E."/>
            <person name="Salamov A."/>
            <person name="Lipzen A."/>
            <person name="Mereny Z."/>
            <person name="Hegedus B."/>
            <person name="Baldrian P."/>
            <person name="Stursova M."/>
            <person name="Weitz H."/>
            <person name="Taylor A."/>
            <person name="Grigoriev I.V."/>
            <person name="Nagy L.G."/>
            <person name="Martin F."/>
            <person name="Kauserud H."/>
        </authorList>
    </citation>
    <scope>NUCLEOTIDE SEQUENCE</scope>
    <source>
        <strain evidence="7">CBHHK067</strain>
    </source>
</reference>
<sequence length="167" mass="18651">MSMDTHVRRGHPITFGLIILFGIIELSLAAWLTSQFNKHPFDHTISERDRVHFTLFASTWTIVFSALFLVLFMHSANGSILTSVLAHLVFLALTWIIWTAAAAAVTQMIGGGLNCRTQDVFVYCNQLNALEAFAWLEWILVTFAILVVIVRGIQATRRGDGYRGGLV</sequence>
<feature type="domain" description="MARVEL" evidence="6">
    <location>
        <begin position="9"/>
        <end position="144"/>
    </location>
</feature>
<keyword evidence="2 5" id="KW-0812">Transmembrane</keyword>
<feature type="transmembrane region" description="Helical" evidence="5">
    <location>
        <begin position="84"/>
        <end position="113"/>
    </location>
</feature>
<keyword evidence="4 5" id="KW-0472">Membrane</keyword>
<dbReference type="EMBL" id="JARKIE010000111">
    <property type="protein sequence ID" value="KAJ7683138.1"/>
    <property type="molecule type" value="Genomic_DNA"/>
</dbReference>
<evidence type="ECO:0000259" key="6">
    <source>
        <dbReference type="Pfam" id="PF01284"/>
    </source>
</evidence>
<feature type="transmembrane region" description="Helical" evidence="5">
    <location>
        <begin position="53"/>
        <end position="72"/>
    </location>
</feature>
<name>A0AAD7D7R2_MYCRO</name>
<evidence type="ECO:0000313" key="8">
    <source>
        <dbReference type="Proteomes" id="UP001221757"/>
    </source>
</evidence>
<keyword evidence="8" id="KW-1185">Reference proteome</keyword>
<organism evidence="7 8">
    <name type="scientific">Mycena rosella</name>
    <name type="common">Pink bonnet</name>
    <name type="synonym">Agaricus rosellus</name>
    <dbReference type="NCBI Taxonomy" id="1033263"/>
    <lineage>
        <taxon>Eukaryota</taxon>
        <taxon>Fungi</taxon>
        <taxon>Dikarya</taxon>
        <taxon>Basidiomycota</taxon>
        <taxon>Agaricomycotina</taxon>
        <taxon>Agaricomycetes</taxon>
        <taxon>Agaricomycetidae</taxon>
        <taxon>Agaricales</taxon>
        <taxon>Marasmiineae</taxon>
        <taxon>Mycenaceae</taxon>
        <taxon>Mycena</taxon>
    </lineage>
</organism>
<comment type="caution">
    <text evidence="7">The sequence shown here is derived from an EMBL/GenBank/DDBJ whole genome shotgun (WGS) entry which is preliminary data.</text>
</comment>
<accession>A0AAD7D7R2</accession>
<dbReference type="GO" id="GO:0016020">
    <property type="term" value="C:membrane"/>
    <property type="evidence" value="ECO:0007669"/>
    <property type="project" value="UniProtKB-SubCell"/>
</dbReference>
<evidence type="ECO:0000256" key="5">
    <source>
        <dbReference type="SAM" id="Phobius"/>
    </source>
</evidence>
<proteinExistence type="predicted"/>